<gene>
    <name evidence="1" type="ORF">DPMN_044901</name>
</gene>
<sequence length="79" mass="9011">MLEFLTTPFNNYVNDMKTNGTYAYHFVIQAMRSTLGSAINIVHAEKEESLLLRPAESTNRAVLAVGYMEDVQHYVSLER</sequence>
<dbReference type="Gene3D" id="3.90.70.80">
    <property type="match status" value="1"/>
</dbReference>
<organism evidence="1 2">
    <name type="scientific">Dreissena polymorpha</name>
    <name type="common">Zebra mussel</name>
    <name type="synonym">Mytilus polymorpha</name>
    <dbReference type="NCBI Taxonomy" id="45954"/>
    <lineage>
        <taxon>Eukaryota</taxon>
        <taxon>Metazoa</taxon>
        <taxon>Spiralia</taxon>
        <taxon>Lophotrochozoa</taxon>
        <taxon>Mollusca</taxon>
        <taxon>Bivalvia</taxon>
        <taxon>Autobranchia</taxon>
        <taxon>Heteroconchia</taxon>
        <taxon>Euheterodonta</taxon>
        <taxon>Imparidentia</taxon>
        <taxon>Neoheterodontei</taxon>
        <taxon>Myida</taxon>
        <taxon>Dreissenoidea</taxon>
        <taxon>Dreissenidae</taxon>
        <taxon>Dreissena</taxon>
    </lineage>
</organism>
<dbReference type="AlphaFoldDB" id="A0A9D4D416"/>
<dbReference type="EMBL" id="JAIWYP010000011">
    <property type="protein sequence ID" value="KAH3738270.1"/>
    <property type="molecule type" value="Genomic_DNA"/>
</dbReference>
<evidence type="ECO:0000313" key="2">
    <source>
        <dbReference type="Proteomes" id="UP000828390"/>
    </source>
</evidence>
<protein>
    <submittedName>
        <fullName evidence="1">Uncharacterized protein</fullName>
    </submittedName>
</protein>
<reference evidence="1" key="2">
    <citation type="submission" date="2020-11" db="EMBL/GenBank/DDBJ databases">
        <authorList>
            <person name="McCartney M.A."/>
            <person name="Auch B."/>
            <person name="Kono T."/>
            <person name="Mallez S."/>
            <person name="Becker A."/>
            <person name="Gohl D.M."/>
            <person name="Silverstein K.A.T."/>
            <person name="Koren S."/>
            <person name="Bechman K.B."/>
            <person name="Herman A."/>
            <person name="Abrahante J.E."/>
            <person name="Garbe J."/>
        </authorList>
    </citation>
    <scope>NUCLEOTIDE SEQUENCE</scope>
    <source>
        <strain evidence="1">Duluth1</strain>
        <tissue evidence="1">Whole animal</tissue>
    </source>
</reference>
<comment type="caution">
    <text evidence="1">The sequence shown here is derived from an EMBL/GenBank/DDBJ whole genome shotgun (WGS) entry which is preliminary data.</text>
</comment>
<evidence type="ECO:0000313" key="1">
    <source>
        <dbReference type="EMBL" id="KAH3738270.1"/>
    </source>
</evidence>
<reference evidence="1" key="1">
    <citation type="journal article" date="2019" name="bioRxiv">
        <title>The Genome of the Zebra Mussel, Dreissena polymorpha: A Resource for Invasive Species Research.</title>
        <authorList>
            <person name="McCartney M.A."/>
            <person name="Auch B."/>
            <person name="Kono T."/>
            <person name="Mallez S."/>
            <person name="Zhang Y."/>
            <person name="Obille A."/>
            <person name="Becker A."/>
            <person name="Abrahante J.E."/>
            <person name="Garbe J."/>
            <person name="Badalamenti J.P."/>
            <person name="Herman A."/>
            <person name="Mangelson H."/>
            <person name="Liachko I."/>
            <person name="Sullivan S."/>
            <person name="Sone E.D."/>
            <person name="Koren S."/>
            <person name="Silverstein K.A.T."/>
            <person name="Beckman K.B."/>
            <person name="Gohl D.M."/>
        </authorList>
    </citation>
    <scope>NUCLEOTIDE SEQUENCE</scope>
    <source>
        <strain evidence="1">Duluth1</strain>
        <tissue evidence="1">Whole animal</tissue>
    </source>
</reference>
<keyword evidence="2" id="KW-1185">Reference proteome</keyword>
<proteinExistence type="predicted"/>
<dbReference type="Proteomes" id="UP000828390">
    <property type="component" value="Unassembled WGS sequence"/>
</dbReference>
<accession>A0A9D4D416</accession>
<name>A0A9D4D416_DREPO</name>